<dbReference type="PANTHER" id="PTHR10696:SF56">
    <property type="entry name" value="TAUD_TFDA-LIKE DOMAIN-CONTAINING PROTEIN"/>
    <property type="match status" value="1"/>
</dbReference>
<sequence length="366" mass="41949">MSQHPMNQIGRTIVGPGAWKGPEIDWTREGLHVLSAEEVREIDAALAHLLSLGELDFPEITPQTFPLDRVAALMRSLPDRLRNGCGFLMLRGLPRERYSDDDMARVYFGLSSYVGRPMTQSYLGDLMGHVVDVSDLEPKSRGYRKGGGQLMHTDSCDIIGLMCLRTAISGGESRISSALAVHNWMLEHRPDLLKVLTEGLYLKRTDEDGRRATRTYSEHKVPFFYGEDGEVTCYLPTGYARLAEKSGQRPFTPEESEALYVVRKAAASPEHTLDMGFKDGDIQFLNNRIMVHGRTDYEDHKELPKRRHLLRMWLRIDSWPKLPQRQVFHTDEDMRLWSRGRRRLMELPSTHDRDLLNPDVEKSMVE</sequence>
<feature type="domain" description="TauD/TfdA-like" evidence="4">
    <location>
        <begin position="60"/>
        <end position="313"/>
    </location>
</feature>
<dbReference type="Proteomes" id="UP001336250">
    <property type="component" value="Unassembled WGS sequence"/>
</dbReference>
<evidence type="ECO:0000256" key="1">
    <source>
        <dbReference type="ARBA" id="ARBA00001954"/>
    </source>
</evidence>
<dbReference type="Gene3D" id="3.60.130.10">
    <property type="entry name" value="Clavaminate synthase-like"/>
    <property type="match status" value="1"/>
</dbReference>
<dbReference type="GO" id="GO:0017000">
    <property type="term" value="P:antibiotic biosynthetic process"/>
    <property type="evidence" value="ECO:0007669"/>
    <property type="project" value="UniProtKB-KW"/>
</dbReference>
<dbReference type="EC" id="1.14.11.-" evidence="5"/>
<dbReference type="Pfam" id="PF02668">
    <property type="entry name" value="TauD"/>
    <property type="match status" value="1"/>
</dbReference>
<organism evidence="5 6">
    <name type="scientific">Aquincola agrisoli</name>
    <dbReference type="NCBI Taxonomy" id="3119538"/>
    <lineage>
        <taxon>Bacteria</taxon>
        <taxon>Pseudomonadati</taxon>
        <taxon>Pseudomonadota</taxon>
        <taxon>Betaproteobacteria</taxon>
        <taxon>Burkholderiales</taxon>
        <taxon>Sphaerotilaceae</taxon>
        <taxon>Aquincola</taxon>
    </lineage>
</organism>
<dbReference type="AlphaFoldDB" id="A0AAW9QEA1"/>
<dbReference type="InterPro" id="IPR050411">
    <property type="entry name" value="AlphaKG_dependent_hydroxylases"/>
</dbReference>
<dbReference type="InterPro" id="IPR042098">
    <property type="entry name" value="TauD-like_sf"/>
</dbReference>
<name>A0AAW9QEA1_9BURK</name>
<reference evidence="5 6" key="1">
    <citation type="submission" date="2024-02" db="EMBL/GenBank/DDBJ databases">
        <title>Genome sequence of Aquincola sp. MAHUQ-54.</title>
        <authorList>
            <person name="Huq M.A."/>
        </authorList>
    </citation>
    <scope>NUCLEOTIDE SEQUENCE [LARGE SCALE GENOMIC DNA]</scope>
    <source>
        <strain evidence="5 6">MAHUQ-54</strain>
    </source>
</reference>
<gene>
    <name evidence="5" type="ORF">V4F39_05625</name>
</gene>
<keyword evidence="5" id="KW-0223">Dioxygenase</keyword>
<protein>
    <submittedName>
        <fullName evidence="5">TauD/TfdA family dioxygenase</fullName>
        <ecNumber evidence="5">1.14.11.-</ecNumber>
    </submittedName>
</protein>
<keyword evidence="3" id="KW-0045">Antibiotic biosynthesis</keyword>
<comment type="caution">
    <text evidence="5">The sequence shown here is derived from an EMBL/GenBank/DDBJ whole genome shotgun (WGS) entry which is preliminary data.</text>
</comment>
<evidence type="ECO:0000256" key="2">
    <source>
        <dbReference type="ARBA" id="ARBA00023002"/>
    </source>
</evidence>
<dbReference type="GO" id="GO:0016706">
    <property type="term" value="F:2-oxoglutarate-dependent dioxygenase activity"/>
    <property type="evidence" value="ECO:0007669"/>
    <property type="project" value="UniProtKB-ARBA"/>
</dbReference>
<dbReference type="EMBL" id="JAZIBG010000017">
    <property type="protein sequence ID" value="MEF7613385.1"/>
    <property type="molecule type" value="Genomic_DNA"/>
</dbReference>
<accession>A0AAW9QEA1</accession>
<dbReference type="RefSeq" id="WP_332288325.1">
    <property type="nucleotide sequence ID" value="NZ_JAZIBG010000017.1"/>
</dbReference>
<proteinExistence type="predicted"/>
<comment type="cofactor">
    <cofactor evidence="1">
        <name>Fe(2+)</name>
        <dbReference type="ChEBI" id="CHEBI:29033"/>
    </cofactor>
</comment>
<keyword evidence="2 5" id="KW-0560">Oxidoreductase</keyword>
<evidence type="ECO:0000313" key="5">
    <source>
        <dbReference type="EMBL" id="MEF7613385.1"/>
    </source>
</evidence>
<keyword evidence="6" id="KW-1185">Reference proteome</keyword>
<evidence type="ECO:0000313" key="6">
    <source>
        <dbReference type="Proteomes" id="UP001336250"/>
    </source>
</evidence>
<evidence type="ECO:0000256" key="3">
    <source>
        <dbReference type="ARBA" id="ARBA00023194"/>
    </source>
</evidence>
<dbReference type="InterPro" id="IPR003819">
    <property type="entry name" value="TauD/TfdA-like"/>
</dbReference>
<dbReference type="SUPFAM" id="SSF51197">
    <property type="entry name" value="Clavaminate synthase-like"/>
    <property type="match status" value="1"/>
</dbReference>
<evidence type="ECO:0000259" key="4">
    <source>
        <dbReference type="Pfam" id="PF02668"/>
    </source>
</evidence>
<dbReference type="PANTHER" id="PTHR10696">
    <property type="entry name" value="GAMMA-BUTYROBETAINE HYDROXYLASE-RELATED"/>
    <property type="match status" value="1"/>
</dbReference>